<dbReference type="InterPro" id="IPR043129">
    <property type="entry name" value="ATPase_NBD"/>
</dbReference>
<dbReference type="AlphaFoldDB" id="A0A3M0MFY2"/>
<dbReference type="Proteomes" id="UP000273516">
    <property type="component" value="Unassembled WGS sequence"/>
</dbReference>
<dbReference type="PANTHER" id="PTHR18964:SF169">
    <property type="entry name" value="N-ACETYLMANNOSAMINE KINASE"/>
    <property type="match status" value="1"/>
</dbReference>
<dbReference type="EMBL" id="QOKZ01000002">
    <property type="protein sequence ID" value="RMC36601.1"/>
    <property type="molecule type" value="Genomic_DNA"/>
</dbReference>
<reference evidence="1 2" key="1">
    <citation type="submission" date="2018-07" db="EMBL/GenBank/DDBJ databases">
        <authorList>
            <person name="Zhang Y."/>
            <person name="Wang L."/>
            <person name="Ma S."/>
        </authorList>
    </citation>
    <scope>NUCLEOTIDE SEQUENCE [LARGE SCALE GENOMIC DNA]</scope>
    <source>
        <strain evidence="1 2">4-2</strain>
    </source>
</reference>
<name>A0A3M0MFY2_9RHOB</name>
<proteinExistence type="predicted"/>
<dbReference type="GO" id="GO:0009384">
    <property type="term" value="F:N-acylmannosamine kinase activity"/>
    <property type="evidence" value="ECO:0007669"/>
    <property type="project" value="TreeGrafter"/>
</dbReference>
<comment type="caution">
    <text evidence="1">The sequence shown here is derived from an EMBL/GenBank/DDBJ whole genome shotgun (WGS) entry which is preliminary data.</text>
</comment>
<dbReference type="Pfam" id="PF00480">
    <property type="entry name" value="ROK"/>
    <property type="match status" value="1"/>
</dbReference>
<gene>
    <name evidence="1" type="ORF">C9E81_08140</name>
</gene>
<sequence length="286" mass="28841">MIEGFSVDLGGTKTAAARIANGRIEARLQSPTEAQADFEAQLDALSAFLAELGFRKGDRLGVAVAGRVDAAGRWGAVNAGTLPGIRGEPLLDRLRGRFGARVSAINDAAAAALAEARLGAGVGADHFAYLTVSTGVGGGIVLDGKLLQSRNGMAGHVGFISTFLGRDRCGSGRVGTVESVASGRTIAAMAGTPDARAAFASDTDRSHAAIDRSAAAVAGLCADLTAIFGLDRIAMGGSIGLAGGYLARVTARLSDEPPLFRVPVVSATLGHDSALLGALLSERAAS</sequence>
<keyword evidence="2" id="KW-1185">Reference proteome</keyword>
<dbReference type="PANTHER" id="PTHR18964">
    <property type="entry name" value="ROK (REPRESSOR, ORF, KINASE) FAMILY"/>
    <property type="match status" value="1"/>
</dbReference>
<accession>A0A3M0MFY2</accession>
<evidence type="ECO:0000313" key="1">
    <source>
        <dbReference type="EMBL" id="RMC36601.1"/>
    </source>
</evidence>
<dbReference type="OrthoDB" id="9810372at2"/>
<evidence type="ECO:0000313" key="2">
    <source>
        <dbReference type="Proteomes" id="UP000273516"/>
    </source>
</evidence>
<dbReference type="RefSeq" id="WP_122111770.1">
    <property type="nucleotide sequence ID" value="NZ_QOKZ01000002.1"/>
</dbReference>
<dbReference type="GO" id="GO:0019262">
    <property type="term" value="P:N-acetylneuraminate catabolic process"/>
    <property type="evidence" value="ECO:0007669"/>
    <property type="project" value="TreeGrafter"/>
</dbReference>
<protein>
    <submittedName>
        <fullName evidence="1">ROK family protein</fullName>
    </submittedName>
</protein>
<dbReference type="Gene3D" id="3.30.420.40">
    <property type="match status" value="2"/>
</dbReference>
<dbReference type="SUPFAM" id="SSF53067">
    <property type="entry name" value="Actin-like ATPase domain"/>
    <property type="match status" value="1"/>
</dbReference>
<dbReference type="InterPro" id="IPR000600">
    <property type="entry name" value="ROK"/>
</dbReference>
<organism evidence="1 2">
    <name type="scientific">Paracoccus alkanivorans</name>
    <dbReference type="NCBI Taxonomy" id="2116655"/>
    <lineage>
        <taxon>Bacteria</taxon>
        <taxon>Pseudomonadati</taxon>
        <taxon>Pseudomonadota</taxon>
        <taxon>Alphaproteobacteria</taxon>
        <taxon>Rhodobacterales</taxon>
        <taxon>Paracoccaceae</taxon>
        <taxon>Paracoccus</taxon>
    </lineage>
</organism>